<reference evidence="3 4" key="1">
    <citation type="submission" date="2019-11" db="EMBL/GenBank/DDBJ databases">
        <title>Strigops habroptila (kakapo) genome, bStrHab1, primary haplotype, v2.</title>
        <authorList>
            <person name="Jarvis E.D."/>
            <person name="Howard J."/>
            <person name="Rhie A."/>
            <person name="Phillippy A."/>
            <person name="Korlach J."/>
            <person name="Digby A."/>
            <person name="Iorns D."/>
            <person name="Eason D."/>
            <person name="Robertson B."/>
            <person name="Raemaekers T."/>
            <person name="Howe K."/>
            <person name="Lewin H."/>
            <person name="Damas J."/>
            <person name="Hastie A."/>
            <person name="Tracey A."/>
            <person name="Chow W."/>
            <person name="Fedrigo O."/>
        </authorList>
    </citation>
    <scope>NUCLEOTIDE SEQUENCE [LARGE SCALE GENOMIC DNA]</scope>
</reference>
<feature type="compositionally biased region" description="Basic residues" evidence="1">
    <location>
        <begin position="24"/>
        <end position="41"/>
    </location>
</feature>
<dbReference type="AlphaFoldDB" id="A0A672V5V0"/>
<dbReference type="Ensembl" id="ENSSHBT00005027272.1">
    <property type="protein sequence ID" value="ENSSHBP00005022924.1"/>
    <property type="gene ID" value="ENSSHBG00005019246.1"/>
</dbReference>
<evidence type="ECO:0000259" key="2">
    <source>
        <dbReference type="Pfam" id="PF07970"/>
    </source>
</evidence>
<proteinExistence type="predicted"/>
<dbReference type="InParanoid" id="A0A672V5V0"/>
<feature type="compositionally biased region" description="Gly residues" evidence="1">
    <location>
        <begin position="54"/>
        <end position="74"/>
    </location>
</feature>
<dbReference type="Proteomes" id="UP000472266">
    <property type="component" value="Chromosome 5"/>
</dbReference>
<dbReference type="Pfam" id="PF07970">
    <property type="entry name" value="COPIIcoated_ERV"/>
    <property type="match status" value="1"/>
</dbReference>
<reference evidence="3" key="3">
    <citation type="submission" date="2025-09" db="UniProtKB">
        <authorList>
            <consortium name="Ensembl"/>
        </authorList>
    </citation>
    <scope>IDENTIFICATION</scope>
</reference>
<keyword evidence="4" id="KW-1185">Reference proteome</keyword>
<feature type="domain" description="Endoplasmic reticulum vesicle transporter C-terminal" evidence="2">
    <location>
        <begin position="159"/>
        <end position="217"/>
    </location>
</feature>
<evidence type="ECO:0000313" key="3">
    <source>
        <dbReference type="Ensembl" id="ENSSHBP00005022924.1"/>
    </source>
</evidence>
<gene>
    <name evidence="3" type="primary">LOC115606399</name>
</gene>
<protein>
    <recommendedName>
        <fullName evidence="2">Endoplasmic reticulum vesicle transporter C-terminal domain-containing protein</fullName>
    </recommendedName>
</protein>
<feature type="region of interest" description="Disordered" evidence="1">
    <location>
        <begin position="1"/>
        <end position="117"/>
    </location>
</feature>
<evidence type="ECO:0000256" key="1">
    <source>
        <dbReference type="SAM" id="MobiDB-lite"/>
    </source>
</evidence>
<evidence type="ECO:0000313" key="4">
    <source>
        <dbReference type="Proteomes" id="UP000472266"/>
    </source>
</evidence>
<accession>A0A672V5V0</accession>
<dbReference type="InterPro" id="IPR012936">
    <property type="entry name" value="Erv_C"/>
</dbReference>
<reference evidence="3" key="2">
    <citation type="submission" date="2025-08" db="UniProtKB">
        <authorList>
            <consortium name="Ensembl"/>
        </authorList>
    </citation>
    <scope>IDENTIFICATION</scope>
</reference>
<name>A0A672V5V0_STRHB</name>
<sequence>GPPHPAIPGVSPKPGAADWEGQQRAKRPRHLSCRGGSRKPRTVPTTSLDRRGGADGGFGSGQGGAVARCGGGSGSFPSLRPWKTFGSRARAGGGGRRSANVPGPHRAGSGRLGGPAGRRLAAARGRTGAGLRAVLVSPQWRWSAGLFCCFPSRSCSATAARRCWSTCDDVRKAYRWQGWASKNPEGREHCKREGFSQKMQEQKNEGCQASGFLEVNKSVLVVARDTGGITPSEGSAKIKET</sequence>
<organism evidence="3 4">
    <name type="scientific">Strigops habroptila</name>
    <name type="common">Kakapo</name>
    <dbReference type="NCBI Taxonomy" id="2489341"/>
    <lineage>
        <taxon>Eukaryota</taxon>
        <taxon>Metazoa</taxon>
        <taxon>Chordata</taxon>
        <taxon>Craniata</taxon>
        <taxon>Vertebrata</taxon>
        <taxon>Euteleostomi</taxon>
        <taxon>Archelosauria</taxon>
        <taxon>Archosauria</taxon>
        <taxon>Dinosauria</taxon>
        <taxon>Saurischia</taxon>
        <taxon>Theropoda</taxon>
        <taxon>Coelurosauria</taxon>
        <taxon>Aves</taxon>
        <taxon>Neognathae</taxon>
        <taxon>Neoaves</taxon>
        <taxon>Telluraves</taxon>
        <taxon>Australaves</taxon>
        <taxon>Psittaciformes</taxon>
        <taxon>Psittacidae</taxon>
        <taxon>Strigops</taxon>
    </lineage>
</organism>